<dbReference type="PANTHER" id="PTHR15462:SF8">
    <property type="entry name" value="SERINE PROTEASE"/>
    <property type="match status" value="1"/>
</dbReference>
<evidence type="ECO:0000259" key="8">
    <source>
        <dbReference type="Pfam" id="PF00089"/>
    </source>
</evidence>
<evidence type="ECO:0000256" key="2">
    <source>
        <dbReference type="ARBA" id="ARBA00022670"/>
    </source>
</evidence>
<dbReference type="OrthoDB" id="191045at2"/>
<keyword evidence="4 6" id="KW-0378">Hydrolase</keyword>
<dbReference type="GO" id="GO:0006508">
    <property type="term" value="P:proteolysis"/>
    <property type="evidence" value="ECO:0007669"/>
    <property type="project" value="UniProtKB-KW"/>
</dbReference>
<dbReference type="EC" id="3.4.21.-" evidence="6"/>
<evidence type="ECO:0000256" key="6">
    <source>
        <dbReference type="RuleBase" id="RU004296"/>
    </source>
</evidence>
<name>A0A4S8HCD2_9BACT</name>
<feature type="compositionally biased region" description="Polar residues" evidence="7">
    <location>
        <begin position="1"/>
        <end position="15"/>
    </location>
</feature>
<feature type="compositionally biased region" description="Acidic residues" evidence="7">
    <location>
        <begin position="88"/>
        <end position="97"/>
    </location>
</feature>
<feature type="domain" description="Peptidase S1" evidence="8">
    <location>
        <begin position="136"/>
        <end position="335"/>
    </location>
</feature>
<evidence type="ECO:0000256" key="7">
    <source>
        <dbReference type="SAM" id="MobiDB-lite"/>
    </source>
</evidence>
<evidence type="ECO:0000256" key="3">
    <source>
        <dbReference type="ARBA" id="ARBA00022729"/>
    </source>
</evidence>
<protein>
    <recommendedName>
        <fullName evidence="6">Serine protease</fullName>
        <ecNumber evidence="6">3.4.21.-</ecNumber>
    </recommendedName>
</protein>
<dbReference type="Gene3D" id="2.40.10.10">
    <property type="entry name" value="Trypsin-like serine proteases"/>
    <property type="match status" value="2"/>
</dbReference>
<organism evidence="9 10">
    <name type="scientific">Niastella caeni</name>
    <dbReference type="NCBI Taxonomy" id="2569763"/>
    <lineage>
        <taxon>Bacteria</taxon>
        <taxon>Pseudomonadati</taxon>
        <taxon>Bacteroidota</taxon>
        <taxon>Chitinophagia</taxon>
        <taxon>Chitinophagales</taxon>
        <taxon>Chitinophagaceae</taxon>
        <taxon>Niastella</taxon>
    </lineage>
</organism>
<feature type="region of interest" description="Disordered" evidence="7">
    <location>
        <begin position="76"/>
        <end position="97"/>
    </location>
</feature>
<evidence type="ECO:0000256" key="1">
    <source>
        <dbReference type="ARBA" id="ARBA00008764"/>
    </source>
</evidence>
<dbReference type="Proteomes" id="UP000306918">
    <property type="component" value="Unassembled WGS sequence"/>
</dbReference>
<evidence type="ECO:0000313" key="9">
    <source>
        <dbReference type="EMBL" id="THU31951.1"/>
    </source>
</evidence>
<dbReference type="InterPro" id="IPR050966">
    <property type="entry name" value="Glutamyl_endopeptidase"/>
</dbReference>
<dbReference type="InterPro" id="IPR008256">
    <property type="entry name" value="Peptidase_S1B"/>
</dbReference>
<dbReference type="SUPFAM" id="SSF50494">
    <property type="entry name" value="Trypsin-like serine proteases"/>
    <property type="match status" value="1"/>
</dbReference>
<dbReference type="Pfam" id="PF00089">
    <property type="entry name" value="Trypsin"/>
    <property type="match status" value="1"/>
</dbReference>
<comment type="caution">
    <text evidence="9">The sequence shown here is derived from an EMBL/GenBank/DDBJ whole genome shotgun (WGS) entry which is preliminary data.</text>
</comment>
<dbReference type="InterPro" id="IPR001254">
    <property type="entry name" value="Trypsin_dom"/>
</dbReference>
<dbReference type="AlphaFoldDB" id="A0A4S8HCD2"/>
<dbReference type="PRINTS" id="PR00839">
    <property type="entry name" value="V8PROTEASE"/>
</dbReference>
<dbReference type="PANTHER" id="PTHR15462">
    <property type="entry name" value="SERINE PROTEASE"/>
    <property type="match status" value="1"/>
</dbReference>
<dbReference type="InterPro" id="IPR009003">
    <property type="entry name" value="Peptidase_S1_PA"/>
</dbReference>
<gene>
    <name evidence="9" type="ORF">FAM09_27595</name>
</gene>
<feature type="region of interest" description="Disordered" evidence="7">
    <location>
        <begin position="1"/>
        <end position="32"/>
    </location>
</feature>
<keyword evidence="10" id="KW-1185">Reference proteome</keyword>
<evidence type="ECO:0000256" key="4">
    <source>
        <dbReference type="ARBA" id="ARBA00022801"/>
    </source>
</evidence>
<comment type="similarity">
    <text evidence="1 6">Belongs to the peptidase S1B family.</text>
</comment>
<keyword evidence="5 6" id="KW-0720">Serine protease</keyword>
<dbReference type="InterPro" id="IPR043504">
    <property type="entry name" value="Peptidase_S1_PA_chymotrypsin"/>
</dbReference>
<dbReference type="InterPro" id="IPR018114">
    <property type="entry name" value="TRYPSIN_HIS"/>
</dbReference>
<evidence type="ECO:0000313" key="10">
    <source>
        <dbReference type="Proteomes" id="UP000306918"/>
    </source>
</evidence>
<keyword evidence="2 6" id="KW-0645">Protease</keyword>
<reference evidence="9 10" key="1">
    <citation type="submission" date="2019-04" db="EMBL/GenBank/DDBJ databases">
        <title>Niastella caeni sp. nov., isolated from activated sludge.</title>
        <authorList>
            <person name="Sheng M."/>
        </authorList>
    </citation>
    <scope>NUCLEOTIDE SEQUENCE [LARGE SCALE GENOMIC DNA]</scope>
    <source>
        <strain evidence="9 10">HX-2-15</strain>
    </source>
</reference>
<evidence type="ECO:0000256" key="5">
    <source>
        <dbReference type="ARBA" id="ARBA00022825"/>
    </source>
</evidence>
<dbReference type="EMBL" id="STFF01000012">
    <property type="protein sequence ID" value="THU31951.1"/>
    <property type="molecule type" value="Genomic_DNA"/>
</dbReference>
<accession>A0A4S8HCD2</accession>
<proteinExistence type="inferred from homology"/>
<dbReference type="PROSITE" id="PS00134">
    <property type="entry name" value="TRYPSIN_HIS"/>
    <property type="match status" value="1"/>
</dbReference>
<dbReference type="GO" id="GO:0004252">
    <property type="term" value="F:serine-type endopeptidase activity"/>
    <property type="evidence" value="ECO:0007669"/>
    <property type="project" value="InterPro"/>
</dbReference>
<keyword evidence="3" id="KW-0732">Signal</keyword>
<dbReference type="RefSeq" id="WP_136580400.1">
    <property type="nucleotide sequence ID" value="NZ_STFF01000012.1"/>
</dbReference>
<sequence length="343" mass="37823">MKPKTFSETLRSPKNGNDKEPLVASAPNPSMIENLPGQSYMGAESVTETEIEQVEGLQITKPGEVDKEVYNSLNTESEFEYSSSLEETGTETTEDEREGAFTRDAFFASYPELYEKSLSEVIIGTDERVRITPTTGFPWRAICSLKITAQNGQRFIGTGFLIAPRTVITAGHCVYMHAQGGWARSIEVIPGLDETQRPFGSYVGTSFRSVTGWVSSKKREYDYGCIILPRASRPGDRTGVFGFSVKDNNYLLNAYLNLSGYPGDKGGNQQWFMVRKAKSVAPRVIYYEIDTMGGQSGSPVWVKVGNTRSVVGIHTNGLITGNSATRIVTPVFNNLLAWKNQGM</sequence>